<name>A0A4R2PV10_9RHOB</name>
<evidence type="ECO:0000313" key="3">
    <source>
        <dbReference type="Proteomes" id="UP000294835"/>
    </source>
</evidence>
<dbReference type="EMBL" id="SLXP01000010">
    <property type="protein sequence ID" value="TCP39820.1"/>
    <property type="molecule type" value="Genomic_DNA"/>
</dbReference>
<accession>A0A4R2PV10</accession>
<dbReference type="Proteomes" id="UP000294835">
    <property type="component" value="Unassembled WGS sequence"/>
</dbReference>
<organism evidence="2 3">
    <name type="scientific">Rhodovulum marinum</name>
    <dbReference type="NCBI Taxonomy" id="320662"/>
    <lineage>
        <taxon>Bacteria</taxon>
        <taxon>Pseudomonadati</taxon>
        <taxon>Pseudomonadota</taxon>
        <taxon>Alphaproteobacteria</taxon>
        <taxon>Rhodobacterales</taxon>
        <taxon>Paracoccaceae</taxon>
        <taxon>Rhodovulum</taxon>
    </lineage>
</organism>
<reference evidence="2 3" key="1">
    <citation type="submission" date="2019-03" db="EMBL/GenBank/DDBJ databases">
        <title>Genomic Encyclopedia of Type Strains, Phase IV (KMG-IV): sequencing the most valuable type-strain genomes for metagenomic binning, comparative biology and taxonomic classification.</title>
        <authorList>
            <person name="Goeker M."/>
        </authorList>
    </citation>
    <scope>NUCLEOTIDE SEQUENCE [LARGE SCALE GENOMIC DNA]</scope>
    <source>
        <strain evidence="2 3">DSM 18063</strain>
    </source>
</reference>
<proteinExistence type="predicted"/>
<dbReference type="AlphaFoldDB" id="A0A4R2PV10"/>
<evidence type="ECO:0000256" key="1">
    <source>
        <dbReference type="SAM" id="MobiDB-lite"/>
    </source>
</evidence>
<gene>
    <name evidence="2" type="ORF">EV662_110128</name>
</gene>
<dbReference type="OrthoDB" id="175605at2"/>
<feature type="compositionally biased region" description="Low complexity" evidence="1">
    <location>
        <begin position="493"/>
        <end position="507"/>
    </location>
</feature>
<protein>
    <submittedName>
        <fullName evidence="2">Uncharacterized protein</fullName>
    </submittedName>
</protein>
<dbReference type="RefSeq" id="WP_132464247.1">
    <property type="nucleotide sequence ID" value="NZ_SLXP01000010.1"/>
</dbReference>
<comment type="caution">
    <text evidence="2">The sequence shown here is derived from an EMBL/GenBank/DDBJ whole genome shotgun (WGS) entry which is preliminary data.</text>
</comment>
<sequence>MRRIARLFLGVIPFLLLPAVAVADEVRLTRDALVPVGPSLWAASGIAPPEEDRSLPIVGAGNTADGARLLRHLAGRSDINGFAGILYDNRDRGHSTLAPDLFPRLARLAYGPDLVAEGLDYGLAGRILLPGVVFGNSSTAITSGPVPRSQSRLAMTSALGQALSARLYERNAIYVYPEHRDHDAEDLFPANWPYTLTSQGSSGSDRRLLIAIAMTLAAFPADTFAAMRDKGLVAPTVQMILRRNLATVSSREDYLTGQAHPTVFNPTQVRIGRMVAQAADLAADAIPPMVRLRVMEEGFRPQAGLAGLDERLFDTPSAIARIWRGFEWQREMVVSAGQTQDPNGRPLRFEWRLLRGDPARVRIEPIAPDGRTARITVAWHDPFETPAPEGGEDYDRRVSSRVDIGVFAENGVQDSAPAFVSVSFPAHQKRRYAEIAGEMRLVSVDYDARARGAYYDPVLFWSAPWADRARHDASGALAGWDRTLSDGRSLAVPPNGAAAPDSDAPPAYRIDRTDPAQPVLRHVVE</sequence>
<keyword evidence="3" id="KW-1185">Reference proteome</keyword>
<feature type="region of interest" description="Disordered" evidence="1">
    <location>
        <begin position="489"/>
        <end position="525"/>
    </location>
</feature>
<evidence type="ECO:0000313" key="2">
    <source>
        <dbReference type="EMBL" id="TCP39820.1"/>
    </source>
</evidence>